<comment type="caution">
    <text evidence="5">The sequence shown here is derived from an EMBL/GenBank/DDBJ whole genome shotgun (WGS) entry which is preliminary data.</text>
</comment>
<dbReference type="InterPro" id="IPR050661">
    <property type="entry name" value="BglG_antiterminators"/>
</dbReference>
<protein>
    <submittedName>
        <fullName evidence="5">Beta-glucoside operon transcriptional antiterminator</fullName>
    </submittedName>
</protein>
<keyword evidence="1" id="KW-0677">Repeat</keyword>
<reference evidence="5 6" key="1">
    <citation type="submission" date="2023-07" db="EMBL/GenBank/DDBJ databases">
        <title>Genomic Encyclopedia of Type Strains, Phase IV (KMG-IV): sequencing the most valuable type-strain genomes for metagenomic binning, comparative biology and taxonomic classification.</title>
        <authorList>
            <person name="Goeker M."/>
        </authorList>
    </citation>
    <scope>NUCLEOTIDE SEQUENCE [LARGE SCALE GENOMIC DNA]</scope>
    <source>
        <strain evidence="5 6">DSM 23837</strain>
    </source>
</reference>
<dbReference type="Gene3D" id="2.30.24.10">
    <property type="entry name" value="CAT RNA-binding domain"/>
    <property type="match status" value="1"/>
</dbReference>
<accession>A0ABT9WPL7</accession>
<keyword evidence="3" id="KW-0804">Transcription</keyword>
<dbReference type="PANTHER" id="PTHR30185">
    <property type="entry name" value="CRYPTIC BETA-GLUCOSIDE BGL OPERON ANTITERMINATOR"/>
    <property type="match status" value="1"/>
</dbReference>
<name>A0ABT9WPL7_9BACI</name>
<keyword evidence="6" id="KW-1185">Reference proteome</keyword>
<evidence type="ECO:0000259" key="4">
    <source>
        <dbReference type="PROSITE" id="PS51372"/>
    </source>
</evidence>
<organism evidence="5 6">
    <name type="scientific">Bacillus chungangensis</name>
    <dbReference type="NCBI Taxonomy" id="587633"/>
    <lineage>
        <taxon>Bacteria</taxon>
        <taxon>Bacillati</taxon>
        <taxon>Bacillota</taxon>
        <taxon>Bacilli</taxon>
        <taxon>Bacillales</taxon>
        <taxon>Bacillaceae</taxon>
        <taxon>Bacillus</taxon>
    </lineage>
</organism>
<dbReference type="InterPro" id="IPR036634">
    <property type="entry name" value="PRD_sf"/>
</dbReference>
<dbReference type="SUPFAM" id="SSF50151">
    <property type="entry name" value="SacY-like RNA-binding domain"/>
    <property type="match status" value="1"/>
</dbReference>
<evidence type="ECO:0000256" key="2">
    <source>
        <dbReference type="ARBA" id="ARBA00023015"/>
    </source>
</evidence>
<evidence type="ECO:0000313" key="6">
    <source>
        <dbReference type="Proteomes" id="UP001223586"/>
    </source>
</evidence>
<proteinExistence type="predicted"/>
<dbReference type="RefSeq" id="WP_307227262.1">
    <property type="nucleotide sequence ID" value="NZ_JAUSTT010000004.1"/>
</dbReference>
<feature type="domain" description="PRD" evidence="4">
    <location>
        <begin position="171"/>
        <end position="274"/>
    </location>
</feature>
<evidence type="ECO:0000256" key="3">
    <source>
        <dbReference type="ARBA" id="ARBA00023163"/>
    </source>
</evidence>
<dbReference type="Pfam" id="PF00874">
    <property type="entry name" value="PRD"/>
    <property type="match status" value="2"/>
</dbReference>
<evidence type="ECO:0000256" key="1">
    <source>
        <dbReference type="ARBA" id="ARBA00022737"/>
    </source>
</evidence>
<keyword evidence="2" id="KW-0805">Transcription regulation</keyword>
<dbReference type="InterPro" id="IPR011608">
    <property type="entry name" value="PRD"/>
</dbReference>
<dbReference type="Pfam" id="PF03123">
    <property type="entry name" value="CAT_RBD"/>
    <property type="match status" value="1"/>
</dbReference>
<dbReference type="SMART" id="SM01061">
    <property type="entry name" value="CAT_RBD"/>
    <property type="match status" value="1"/>
</dbReference>
<dbReference type="PROSITE" id="PS51372">
    <property type="entry name" value="PRD_2"/>
    <property type="match status" value="2"/>
</dbReference>
<sequence length="274" mass="32109">MASVIKKINSNAILVEDNGIEKILMGKGIGFHTDPNKEFDVVCADKIFVLDSKEKSNRFMQFAAQTPLEYIEFAERMIEFIANEINQELDPYINIALTEHIYFAVQRKKDDPQVTAIMLPEMKMMYPKEFQVASVVVNKINQEFDTEFRDNEVGFITMHIVNAVLGERDSQNSLKMLEIMSNILDLIETKHHLTFDTDSFHYNRLLIHLRFLCKRIVYSENLSEEKFAFLDKQFRETYCYQIAKDIADMIKEKYKIVISNSEIDYLAIHLNRIH</sequence>
<dbReference type="InterPro" id="IPR004341">
    <property type="entry name" value="CAT_RNA-bd_dom"/>
</dbReference>
<feature type="domain" description="PRD" evidence="4">
    <location>
        <begin position="65"/>
        <end position="170"/>
    </location>
</feature>
<dbReference type="InterPro" id="IPR036650">
    <property type="entry name" value="CAT_RNA-bd_dom_sf"/>
</dbReference>
<gene>
    <name evidence="5" type="ORF">J2S08_001018</name>
</gene>
<dbReference type="EMBL" id="JAUSTT010000004">
    <property type="protein sequence ID" value="MDQ0175184.1"/>
    <property type="molecule type" value="Genomic_DNA"/>
</dbReference>
<dbReference type="Gene3D" id="1.10.1790.10">
    <property type="entry name" value="PRD domain"/>
    <property type="match status" value="2"/>
</dbReference>
<evidence type="ECO:0000313" key="5">
    <source>
        <dbReference type="EMBL" id="MDQ0175184.1"/>
    </source>
</evidence>
<dbReference type="PANTHER" id="PTHR30185:SF18">
    <property type="entry name" value="TRANSCRIPTIONAL REGULATOR MTLR"/>
    <property type="match status" value="1"/>
</dbReference>
<dbReference type="SUPFAM" id="SSF63520">
    <property type="entry name" value="PTS-regulatory domain, PRD"/>
    <property type="match status" value="2"/>
</dbReference>
<dbReference type="Proteomes" id="UP001223586">
    <property type="component" value="Unassembled WGS sequence"/>
</dbReference>